<evidence type="ECO:0000313" key="1">
    <source>
        <dbReference type="EMBL" id="TCV04133.1"/>
    </source>
</evidence>
<reference evidence="1 2" key="1">
    <citation type="submission" date="2019-03" db="EMBL/GenBank/DDBJ databases">
        <title>Genomic Encyclopedia of Type Strains, Phase IV (KMG-IV): sequencing the most valuable type-strain genomes for metagenomic binning, comparative biology and taxonomic classification.</title>
        <authorList>
            <person name="Goeker M."/>
        </authorList>
    </citation>
    <scope>NUCLEOTIDE SEQUENCE [LARGE SCALE GENOMIC DNA]</scope>
    <source>
        <strain evidence="1 2">DSM 16730</strain>
    </source>
</reference>
<protein>
    <recommendedName>
        <fullName evidence="3">DNA-directed RNA polymerase subunit beta</fullName>
    </recommendedName>
</protein>
<organism evidence="1 2">
    <name type="scientific">Samsonia erythrinae</name>
    <dbReference type="NCBI Taxonomy" id="160434"/>
    <lineage>
        <taxon>Bacteria</taxon>
        <taxon>Pseudomonadati</taxon>
        <taxon>Pseudomonadota</taxon>
        <taxon>Gammaproteobacteria</taxon>
        <taxon>Enterobacterales</taxon>
        <taxon>Pectobacteriaceae</taxon>
        <taxon>Samsonia</taxon>
    </lineage>
</organism>
<sequence>MKKILLVAGTALVLAGCGEKGDFEKAINEKFSKQSICYSFSKENNIAVFNDFRNGIPVKVNIYNNEEDPILAGLKLSGLLTISYEQEMFKRTAILTTTDKGRKTSFWDRDNGACVGHRTVDEITEWTEAGEDGMKIVRVSYTWKLADVPGWVDKDAFSDIKGMAEPEESKIALVKTNKGWSAR</sequence>
<name>A0A4R3VJ23_9GAMM</name>
<dbReference type="PROSITE" id="PS51257">
    <property type="entry name" value="PROKAR_LIPOPROTEIN"/>
    <property type="match status" value="1"/>
</dbReference>
<evidence type="ECO:0008006" key="3">
    <source>
        <dbReference type="Google" id="ProtNLM"/>
    </source>
</evidence>
<proteinExistence type="predicted"/>
<dbReference type="OrthoDB" id="9096456at2"/>
<accession>A0A4R3VJ23</accession>
<dbReference type="EMBL" id="SMBY01000011">
    <property type="protein sequence ID" value="TCV04133.1"/>
    <property type="molecule type" value="Genomic_DNA"/>
</dbReference>
<dbReference type="RefSeq" id="WP_132457789.1">
    <property type="nucleotide sequence ID" value="NZ_JAWIZJ010000011.1"/>
</dbReference>
<dbReference type="AlphaFoldDB" id="A0A4R3VJ23"/>
<comment type="caution">
    <text evidence="1">The sequence shown here is derived from an EMBL/GenBank/DDBJ whole genome shotgun (WGS) entry which is preliminary data.</text>
</comment>
<gene>
    <name evidence="1" type="ORF">EDC54_1111</name>
</gene>
<dbReference type="Proteomes" id="UP000295433">
    <property type="component" value="Unassembled WGS sequence"/>
</dbReference>
<keyword evidence="2" id="KW-1185">Reference proteome</keyword>
<evidence type="ECO:0000313" key="2">
    <source>
        <dbReference type="Proteomes" id="UP000295433"/>
    </source>
</evidence>